<name>A0A437QVU9_9PROT</name>
<organism evidence="9 10">
    <name type="scientific">Hwanghaeella grinnelliae</name>
    <dbReference type="NCBI Taxonomy" id="2500179"/>
    <lineage>
        <taxon>Bacteria</taxon>
        <taxon>Pseudomonadati</taxon>
        <taxon>Pseudomonadota</taxon>
        <taxon>Alphaproteobacteria</taxon>
        <taxon>Rhodospirillales</taxon>
        <taxon>Rhodospirillaceae</taxon>
        <taxon>Hwanghaeella</taxon>
    </lineage>
</organism>
<keyword evidence="10" id="KW-1185">Reference proteome</keyword>
<dbReference type="Pfam" id="PF00120">
    <property type="entry name" value="Gln-synt_C"/>
    <property type="match status" value="1"/>
</dbReference>
<evidence type="ECO:0000256" key="2">
    <source>
        <dbReference type="ARBA" id="ARBA00009897"/>
    </source>
</evidence>
<keyword evidence="3" id="KW-0436">Ligase</keyword>
<dbReference type="InterPro" id="IPR036651">
    <property type="entry name" value="Gln_synt_N_sf"/>
</dbReference>
<dbReference type="Gene3D" id="3.10.20.70">
    <property type="entry name" value="Glutamine synthetase, N-terminal domain"/>
    <property type="match status" value="1"/>
</dbReference>
<dbReference type="RefSeq" id="WP_127764024.1">
    <property type="nucleotide sequence ID" value="NZ_SADE01000001.1"/>
</dbReference>
<dbReference type="GO" id="GO:0006598">
    <property type="term" value="P:polyamine catabolic process"/>
    <property type="evidence" value="ECO:0007669"/>
    <property type="project" value="TreeGrafter"/>
</dbReference>
<dbReference type="Gene3D" id="3.30.590.10">
    <property type="entry name" value="Glutamine synthetase/guanido kinase, catalytic domain"/>
    <property type="match status" value="1"/>
</dbReference>
<dbReference type="PANTHER" id="PTHR43785:SF3">
    <property type="entry name" value="GS CATALYTIC DOMAIN-CONTAINING PROTEIN"/>
    <property type="match status" value="1"/>
</dbReference>
<evidence type="ECO:0000256" key="4">
    <source>
        <dbReference type="ARBA" id="ARBA00022741"/>
    </source>
</evidence>
<evidence type="ECO:0000259" key="8">
    <source>
        <dbReference type="PROSITE" id="PS51987"/>
    </source>
</evidence>
<dbReference type="SMART" id="SM01230">
    <property type="entry name" value="Gln-synt_C"/>
    <property type="match status" value="1"/>
</dbReference>
<protein>
    <submittedName>
        <fullName evidence="9">Glutamine synthetase</fullName>
    </submittedName>
</protein>
<evidence type="ECO:0000256" key="6">
    <source>
        <dbReference type="PROSITE-ProRule" id="PRU01331"/>
    </source>
</evidence>
<gene>
    <name evidence="9" type="ORF">EOI86_05080</name>
</gene>
<dbReference type="GO" id="GO:0004356">
    <property type="term" value="F:glutamine synthetase activity"/>
    <property type="evidence" value="ECO:0007669"/>
    <property type="project" value="InterPro"/>
</dbReference>
<keyword evidence="5" id="KW-0067">ATP-binding</keyword>
<evidence type="ECO:0000256" key="7">
    <source>
        <dbReference type="RuleBase" id="RU000384"/>
    </source>
</evidence>
<comment type="similarity">
    <text evidence="2 6 7">Belongs to the glutamine synthetase family.</text>
</comment>
<dbReference type="GO" id="GO:0006542">
    <property type="term" value="P:glutamine biosynthetic process"/>
    <property type="evidence" value="ECO:0007669"/>
    <property type="project" value="InterPro"/>
</dbReference>
<feature type="domain" description="GS catalytic" evidence="8">
    <location>
        <begin position="123"/>
        <end position="457"/>
    </location>
</feature>
<dbReference type="Proteomes" id="UP000287447">
    <property type="component" value="Unassembled WGS sequence"/>
</dbReference>
<evidence type="ECO:0000256" key="3">
    <source>
        <dbReference type="ARBA" id="ARBA00022598"/>
    </source>
</evidence>
<dbReference type="AlphaFoldDB" id="A0A437QVU9"/>
<evidence type="ECO:0000313" key="9">
    <source>
        <dbReference type="EMBL" id="RVU38651.1"/>
    </source>
</evidence>
<dbReference type="InterPro" id="IPR008146">
    <property type="entry name" value="Gln_synth_cat_dom"/>
</dbReference>
<evidence type="ECO:0000313" key="10">
    <source>
        <dbReference type="Proteomes" id="UP000287447"/>
    </source>
</evidence>
<dbReference type="FunFam" id="3.30.590.10:FF:000005">
    <property type="entry name" value="Probable glutamine synthetase"/>
    <property type="match status" value="1"/>
</dbReference>
<proteinExistence type="inferred from homology"/>
<comment type="cofactor">
    <cofactor evidence="1">
        <name>Mg(2+)</name>
        <dbReference type="ChEBI" id="CHEBI:18420"/>
    </cofactor>
</comment>
<sequence>MESHVTQPSLSEMSDWLRENRIDEVECLVADISGIARGKIVPTQRFIGGLSDRGLRIPEAIFLQTVTGDFVASVSGVVWESNRDIFMQPDPSSIRMVPWYPEPVAQVICDVSFLDGKPVPFAPRAVLRNVLEQYAKRNLKPVVAPELEFYLIKKNLDPDYPLEPAAGLSGRQETGRQAYGIEAANEFDPVIEDIYDYCEGSGIDVETMAHEAGAAQMEINFNHGDPMDLADQVFLFKRTVRQAALKHDMYATFMARPHQYQPGSSMHIHQSVLDTRTGKNIFATDKGKHSKKLHHYIGGLQKYVNAAMPLFAPNVNSYRRITPYSDAPINTHWGIDNRTVGLRVPDSAPNAFRVENRVAGADANPYLAFAGSLACGLLGLKDKLEPTKPIDGDAYRLAFNLPRHLEDSLSKLNYARPLKLMLGEQFVKLLAEVKTYESDLYQRVISSWERENLLLNV</sequence>
<dbReference type="PANTHER" id="PTHR43785">
    <property type="entry name" value="GAMMA-GLUTAMYLPUTRESCINE SYNTHETASE"/>
    <property type="match status" value="1"/>
</dbReference>
<comment type="caution">
    <text evidence="9">The sequence shown here is derived from an EMBL/GenBank/DDBJ whole genome shotgun (WGS) entry which is preliminary data.</text>
</comment>
<reference evidence="10" key="1">
    <citation type="submission" date="2019-01" db="EMBL/GenBank/DDBJ databases">
        <title>Gri0909 isolated from a small marine red alga.</title>
        <authorList>
            <person name="Kim J."/>
            <person name="Jeong S.E."/>
            <person name="Jeon C.O."/>
        </authorList>
    </citation>
    <scope>NUCLEOTIDE SEQUENCE [LARGE SCALE GENOMIC DNA]</scope>
    <source>
        <strain evidence="10">Gri0909</strain>
    </source>
</reference>
<dbReference type="InterPro" id="IPR014746">
    <property type="entry name" value="Gln_synth/guanido_kin_cat_dom"/>
</dbReference>
<evidence type="ECO:0000256" key="5">
    <source>
        <dbReference type="ARBA" id="ARBA00022840"/>
    </source>
</evidence>
<dbReference type="EMBL" id="SADE01000001">
    <property type="protein sequence ID" value="RVU38651.1"/>
    <property type="molecule type" value="Genomic_DNA"/>
</dbReference>
<keyword evidence="4" id="KW-0547">Nucleotide-binding</keyword>
<dbReference type="OrthoDB" id="9807095at2"/>
<accession>A0A437QVU9</accession>
<dbReference type="SUPFAM" id="SSF55931">
    <property type="entry name" value="Glutamine synthetase/guanido kinase"/>
    <property type="match status" value="1"/>
</dbReference>
<dbReference type="SUPFAM" id="SSF54368">
    <property type="entry name" value="Glutamine synthetase, N-terminal domain"/>
    <property type="match status" value="1"/>
</dbReference>
<evidence type="ECO:0000256" key="1">
    <source>
        <dbReference type="ARBA" id="ARBA00001946"/>
    </source>
</evidence>
<dbReference type="PROSITE" id="PS51987">
    <property type="entry name" value="GS_CATALYTIC"/>
    <property type="match status" value="1"/>
</dbReference>
<dbReference type="GO" id="GO:0005524">
    <property type="term" value="F:ATP binding"/>
    <property type="evidence" value="ECO:0007669"/>
    <property type="project" value="UniProtKB-KW"/>
</dbReference>